<feature type="compositionally biased region" description="Polar residues" evidence="4">
    <location>
        <begin position="128"/>
        <end position="204"/>
    </location>
</feature>
<protein>
    <recommendedName>
        <fullName evidence="5">ARID domain-containing protein</fullName>
    </recommendedName>
</protein>
<dbReference type="Proteomes" id="UP001161017">
    <property type="component" value="Unassembled WGS sequence"/>
</dbReference>
<feature type="domain" description="ARID" evidence="5">
    <location>
        <begin position="297"/>
        <end position="390"/>
    </location>
</feature>
<evidence type="ECO:0000256" key="1">
    <source>
        <dbReference type="ARBA" id="ARBA00023015"/>
    </source>
</evidence>
<proteinExistence type="predicted"/>
<dbReference type="InterPro" id="IPR051232">
    <property type="entry name" value="ARID/SWI1_ChromRemod"/>
</dbReference>
<feature type="compositionally biased region" description="Polar residues" evidence="4">
    <location>
        <begin position="459"/>
        <end position="469"/>
    </location>
</feature>
<organism evidence="6 7">
    <name type="scientific">Ramalina farinacea</name>
    <dbReference type="NCBI Taxonomy" id="258253"/>
    <lineage>
        <taxon>Eukaryota</taxon>
        <taxon>Fungi</taxon>
        <taxon>Dikarya</taxon>
        <taxon>Ascomycota</taxon>
        <taxon>Pezizomycotina</taxon>
        <taxon>Lecanoromycetes</taxon>
        <taxon>OSLEUM clade</taxon>
        <taxon>Lecanoromycetidae</taxon>
        <taxon>Lecanorales</taxon>
        <taxon>Lecanorineae</taxon>
        <taxon>Ramalinaceae</taxon>
        <taxon>Ramalina</taxon>
    </lineage>
</organism>
<feature type="compositionally biased region" description="Low complexity" evidence="4">
    <location>
        <begin position="274"/>
        <end position="299"/>
    </location>
</feature>
<dbReference type="SMART" id="SM00501">
    <property type="entry name" value="BRIGHT"/>
    <property type="match status" value="1"/>
</dbReference>
<keyword evidence="1" id="KW-0805">Transcription regulation</keyword>
<evidence type="ECO:0000313" key="6">
    <source>
        <dbReference type="EMBL" id="MDI1485045.1"/>
    </source>
</evidence>
<dbReference type="InterPro" id="IPR001606">
    <property type="entry name" value="ARID_dom"/>
</dbReference>
<dbReference type="PANTHER" id="PTHR13964">
    <property type="entry name" value="RBP-RELATED"/>
    <property type="match status" value="1"/>
</dbReference>
<dbReference type="SUPFAM" id="SSF46774">
    <property type="entry name" value="ARID-like"/>
    <property type="match status" value="1"/>
</dbReference>
<feature type="compositionally biased region" description="Polar residues" evidence="4">
    <location>
        <begin position="64"/>
        <end position="77"/>
    </location>
</feature>
<evidence type="ECO:0000259" key="5">
    <source>
        <dbReference type="PROSITE" id="PS51011"/>
    </source>
</evidence>
<keyword evidence="3" id="KW-0539">Nucleus</keyword>
<sequence>MSATNWMHDGQPFQNGEIGNFNGAGDPSMPYAQNPSPSSFDFHPLQAQQMPRPLQNGHMPNGPPSAQNQMYQTQATVPSKRPRPREDSIGGSPRPFAGSTPVSRAQTPHGTFTGYPGAVGGAPFPGSNLYQNMPPNAPSTGQSPAIPNQNFNPQTAQARMQTVSPSPFSPAGQSFGNHTSPPHSENGTRVNTPQSNGVQYPPNGSYNMGSMPPYMQQAAPHMNGVHQQQYGQQAHHDNGLMEARMRQLNQMGGLRAGAPSQAPPFGAMGHNPNQMSPAQMAQMRAQQAQQAQPRSQQQQPQMILQNLIGFQRARGIAFNPQPTLARRTLNSVQLFSGVLRMGGSRRIAETEQWPRVAQLLGYPLPECLGAGHELQNYWQAELAEFEKYWQQQTQQKRAMAEQAKMTGMHSISATPAHENPSSPTKLTLDLAAQINPNPPNARAGHVGPIKPGNVPQPHTPQSLSNGYTNSAMSQMQAAPSAPKSSTHNADLELAEATGNPPQPKSLTRSVSEWKPRCVEMHDMYVPRANNLELPLASAHDSSDETDPAPRDEGEQKVWLKSHGGLHVDDEALQKNVSSLLKFKLQAPLLDELGPVDIRALTLSLRSGISGEVRHALDTIATISSHPKAMLALDQCDDLTETLVECANEQVELLAENAPEVSDAMLINSYEETVRSCRAELEEVQYLAEFGTQDHELDKAVDKLICITTIIRNSSFFDSSLRVLTDPVVLKMMSTVMRYLGTRNMMLRTNQNALDFSKDVVIFLSQTAQYLNFQNKDEALCILHFLVSFAPLPEPHTGDNGELFFYSYKPMLHRYLPHAVDALAKLLTREPNRSFFRAIFTSESSPTPTHGLLTKAFGLAVSPVPDMEALVPGAETSRTVEVSPQLPALVSHRMPFLVQGLLAAEILISMIPGSDPRLASMWIHSQDRFASRLMRMLSWLSRKLPTARLNQPHIPIPSKEVADSNGYTMLTNRGLTVLKRLADRAKEFEGTEPNLPQGILPDRQTIFTALTTPTMDSDILRQLCNLHSVVS</sequence>
<gene>
    <name evidence="6" type="ORF">OHK93_000179</name>
</gene>
<name>A0AA43QIQ5_9LECA</name>
<reference evidence="6" key="1">
    <citation type="journal article" date="2023" name="Genome Biol. Evol.">
        <title>First Whole Genome Sequence and Flow Cytometry Genome Size Data for the Lichen-Forming Fungus Ramalina farinacea (Ascomycota).</title>
        <authorList>
            <person name="Llewellyn T."/>
            <person name="Mian S."/>
            <person name="Hill R."/>
            <person name="Leitch I.J."/>
            <person name="Gaya E."/>
        </authorList>
    </citation>
    <scope>NUCLEOTIDE SEQUENCE</scope>
    <source>
        <strain evidence="6">LIQ254RAFAR</strain>
    </source>
</reference>
<feature type="compositionally biased region" description="Low complexity" evidence="4">
    <location>
        <begin position="470"/>
        <end position="482"/>
    </location>
</feature>
<dbReference type="PANTHER" id="PTHR13964:SF27">
    <property type="entry name" value="HAT-TRICK, ISOFORM D"/>
    <property type="match status" value="1"/>
</dbReference>
<keyword evidence="2" id="KW-0804">Transcription</keyword>
<dbReference type="Gene3D" id="1.10.150.60">
    <property type="entry name" value="ARID DNA-binding domain"/>
    <property type="match status" value="1"/>
</dbReference>
<dbReference type="PROSITE" id="PS51011">
    <property type="entry name" value="ARID"/>
    <property type="match status" value="1"/>
</dbReference>
<evidence type="ECO:0000256" key="3">
    <source>
        <dbReference type="ARBA" id="ARBA00023242"/>
    </source>
</evidence>
<feature type="compositionally biased region" description="Polar residues" evidence="4">
    <location>
        <begin position="100"/>
        <end position="110"/>
    </location>
</feature>
<feature type="region of interest" description="Disordered" evidence="4">
    <location>
        <begin position="261"/>
        <end position="299"/>
    </location>
</feature>
<dbReference type="InterPro" id="IPR036431">
    <property type="entry name" value="ARID_dom_sf"/>
</dbReference>
<comment type="caution">
    <text evidence="6">The sequence shown here is derived from an EMBL/GenBank/DDBJ whole genome shotgun (WGS) entry which is preliminary data.</text>
</comment>
<dbReference type="GO" id="GO:0016514">
    <property type="term" value="C:SWI/SNF complex"/>
    <property type="evidence" value="ECO:0007669"/>
    <property type="project" value="TreeGrafter"/>
</dbReference>
<evidence type="ECO:0000313" key="7">
    <source>
        <dbReference type="Proteomes" id="UP001161017"/>
    </source>
</evidence>
<dbReference type="SMART" id="SM01014">
    <property type="entry name" value="ARID"/>
    <property type="match status" value="1"/>
</dbReference>
<feature type="region of interest" description="Disordered" evidence="4">
    <location>
        <begin position="433"/>
        <end position="487"/>
    </location>
</feature>
<feature type="region of interest" description="Disordered" evidence="4">
    <location>
        <begin position="1"/>
        <end position="204"/>
    </location>
</feature>
<dbReference type="AlphaFoldDB" id="A0AA43QIQ5"/>
<dbReference type="GO" id="GO:0006357">
    <property type="term" value="P:regulation of transcription by RNA polymerase II"/>
    <property type="evidence" value="ECO:0007669"/>
    <property type="project" value="TreeGrafter"/>
</dbReference>
<dbReference type="GO" id="GO:0000976">
    <property type="term" value="F:transcription cis-regulatory region binding"/>
    <property type="evidence" value="ECO:0007669"/>
    <property type="project" value="TreeGrafter"/>
</dbReference>
<dbReference type="Pfam" id="PF01388">
    <property type="entry name" value="ARID"/>
    <property type="match status" value="1"/>
</dbReference>
<evidence type="ECO:0000256" key="2">
    <source>
        <dbReference type="ARBA" id="ARBA00023163"/>
    </source>
</evidence>
<keyword evidence="7" id="KW-1185">Reference proteome</keyword>
<dbReference type="EMBL" id="JAPUFD010000001">
    <property type="protein sequence ID" value="MDI1485045.1"/>
    <property type="molecule type" value="Genomic_DNA"/>
</dbReference>
<evidence type="ECO:0000256" key="4">
    <source>
        <dbReference type="SAM" id="MobiDB-lite"/>
    </source>
</evidence>
<accession>A0AA43QIQ5</accession>